<evidence type="ECO:0000313" key="3">
    <source>
        <dbReference type="Proteomes" id="UP000708148"/>
    </source>
</evidence>
<feature type="region of interest" description="Disordered" evidence="1">
    <location>
        <begin position="129"/>
        <end position="188"/>
    </location>
</feature>
<sequence length="188" mass="20144">MALRALGAFASRRGACQVRALAVPMLAGPSDQLWAPAAQDAASLAHPAGAAAREPVGLAPWSLIAVRGKRTGAKGMLDALSDEIEHEEENYKADETLESGPPNGFQLEDIPGKTRLLLKKKHRDTEEIEIDLQVSEQPPPTEAYDGHPEDLDSDKAQSRSLDGDGDEEDAGEVCTSHPCTLIHKSHSH</sequence>
<dbReference type="Gene3D" id="3.10.280.10">
    <property type="entry name" value="Mitochondrial glycoprotein"/>
    <property type="match status" value="1"/>
</dbReference>
<accession>A0A8S1JAD3</accession>
<dbReference type="Pfam" id="PF02330">
    <property type="entry name" value="MAM33"/>
    <property type="match status" value="1"/>
</dbReference>
<organism evidence="2 3">
    <name type="scientific">Ostreobium quekettii</name>
    <dbReference type="NCBI Taxonomy" id="121088"/>
    <lineage>
        <taxon>Eukaryota</taxon>
        <taxon>Viridiplantae</taxon>
        <taxon>Chlorophyta</taxon>
        <taxon>core chlorophytes</taxon>
        <taxon>Ulvophyceae</taxon>
        <taxon>TCBD clade</taxon>
        <taxon>Bryopsidales</taxon>
        <taxon>Ostreobineae</taxon>
        <taxon>Ostreobiaceae</taxon>
        <taxon>Ostreobium</taxon>
    </lineage>
</organism>
<keyword evidence="3" id="KW-1185">Reference proteome</keyword>
<dbReference type="SUPFAM" id="SSF54529">
    <property type="entry name" value="Mitochondrial glycoprotein MAM33-like"/>
    <property type="match status" value="1"/>
</dbReference>
<dbReference type="InterPro" id="IPR003428">
    <property type="entry name" value="MAM33"/>
</dbReference>
<dbReference type="Proteomes" id="UP000708148">
    <property type="component" value="Unassembled WGS sequence"/>
</dbReference>
<dbReference type="AlphaFoldDB" id="A0A8S1JAD3"/>
<gene>
    <name evidence="2" type="ORF">OSTQU699_LOCUS5977</name>
</gene>
<feature type="region of interest" description="Disordered" evidence="1">
    <location>
        <begin position="86"/>
        <end position="109"/>
    </location>
</feature>
<proteinExistence type="predicted"/>
<dbReference type="InterPro" id="IPR036561">
    <property type="entry name" value="MAM33_sf"/>
</dbReference>
<dbReference type="GO" id="GO:0005759">
    <property type="term" value="C:mitochondrial matrix"/>
    <property type="evidence" value="ECO:0007669"/>
    <property type="project" value="InterPro"/>
</dbReference>
<feature type="compositionally biased region" description="Basic and acidic residues" evidence="1">
    <location>
        <begin position="144"/>
        <end position="157"/>
    </location>
</feature>
<dbReference type="EMBL" id="CAJHUC010001308">
    <property type="protein sequence ID" value="CAD7700618.1"/>
    <property type="molecule type" value="Genomic_DNA"/>
</dbReference>
<protein>
    <submittedName>
        <fullName evidence="2">Uncharacterized protein</fullName>
    </submittedName>
</protein>
<evidence type="ECO:0000313" key="2">
    <source>
        <dbReference type="EMBL" id="CAD7700618.1"/>
    </source>
</evidence>
<evidence type="ECO:0000256" key="1">
    <source>
        <dbReference type="SAM" id="MobiDB-lite"/>
    </source>
</evidence>
<reference evidence="2" key="1">
    <citation type="submission" date="2020-12" db="EMBL/GenBank/DDBJ databases">
        <authorList>
            <person name="Iha C."/>
        </authorList>
    </citation>
    <scope>NUCLEOTIDE SEQUENCE</scope>
</reference>
<comment type="caution">
    <text evidence="2">The sequence shown here is derived from an EMBL/GenBank/DDBJ whole genome shotgun (WGS) entry which is preliminary data.</text>
</comment>
<name>A0A8S1JAD3_9CHLO</name>